<dbReference type="SMART" id="SM00345">
    <property type="entry name" value="HTH_GNTR"/>
    <property type="match status" value="1"/>
</dbReference>
<dbReference type="Gene3D" id="1.20.120.530">
    <property type="entry name" value="GntR ligand-binding domain-like"/>
    <property type="match status" value="1"/>
</dbReference>
<dbReference type="Pfam" id="PF00392">
    <property type="entry name" value="GntR"/>
    <property type="match status" value="1"/>
</dbReference>
<reference evidence="5 6" key="1">
    <citation type="journal article" date="2021" name="MBio">
        <title>Poor Competitiveness of Bradyrhizobium in Pigeon Pea Root Colonization in Indian Soils.</title>
        <authorList>
            <person name="Chalasani D."/>
            <person name="Basu A."/>
            <person name="Pullabhotla S.V.S.R.N."/>
            <person name="Jorrin B."/>
            <person name="Neal A.L."/>
            <person name="Poole P.S."/>
            <person name="Podile A.R."/>
            <person name="Tkacz A."/>
        </authorList>
    </citation>
    <scope>NUCLEOTIDE SEQUENCE [LARGE SCALE GENOMIC DNA]</scope>
    <source>
        <strain evidence="5 6">HU56</strain>
    </source>
</reference>
<dbReference type="SUPFAM" id="SSF46785">
    <property type="entry name" value="Winged helix' DNA-binding domain"/>
    <property type="match status" value="1"/>
</dbReference>
<keyword evidence="2" id="KW-0238">DNA-binding</keyword>
<dbReference type="InterPro" id="IPR011711">
    <property type="entry name" value="GntR_C"/>
</dbReference>
<dbReference type="InterPro" id="IPR000524">
    <property type="entry name" value="Tscrpt_reg_HTH_GntR"/>
</dbReference>
<dbReference type="SUPFAM" id="SSF48008">
    <property type="entry name" value="GntR ligand-binding domain-like"/>
    <property type="match status" value="1"/>
</dbReference>
<evidence type="ECO:0000313" key="6">
    <source>
        <dbReference type="Proteomes" id="UP000717752"/>
    </source>
</evidence>
<feature type="domain" description="HTH gntR-type" evidence="4">
    <location>
        <begin position="6"/>
        <end position="73"/>
    </location>
</feature>
<dbReference type="SMART" id="SM00895">
    <property type="entry name" value="FCD"/>
    <property type="match status" value="1"/>
</dbReference>
<keyword evidence="6" id="KW-1185">Reference proteome</keyword>
<dbReference type="PANTHER" id="PTHR43537:SF24">
    <property type="entry name" value="GLUCONATE OPERON TRANSCRIPTIONAL REPRESSOR"/>
    <property type="match status" value="1"/>
</dbReference>
<evidence type="ECO:0000256" key="3">
    <source>
        <dbReference type="ARBA" id="ARBA00023163"/>
    </source>
</evidence>
<dbReference type="PROSITE" id="PS50949">
    <property type="entry name" value="HTH_GNTR"/>
    <property type="match status" value="1"/>
</dbReference>
<accession>A0ABS7GSM3</accession>
<dbReference type="InterPro" id="IPR008920">
    <property type="entry name" value="TF_FadR/GntR_C"/>
</dbReference>
<dbReference type="EMBL" id="JAEUAK010000003">
    <property type="protein sequence ID" value="MBW9052375.1"/>
    <property type="molecule type" value="Genomic_DNA"/>
</dbReference>
<organism evidence="5 6">
    <name type="scientific">Rhizobium mesosinicum</name>
    <dbReference type="NCBI Taxonomy" id="335017"/>
    <lineage>
        <taxon>Bacteria</taxon>
        <taxon>Pseudomonadati</taxon>
        <taxon>Pseudomonadota</taxon>
        <taxon>Alphaproteobacteria</taxon>
        <taxon>Hyphomicrobiales</taxon>
        <taxon>Rhizobiaceae</taxon>
        <taxon>Rhizobium/Agrobacterium group</taxon>
        <taxon>Rhizobium</taxon>
    </lineage>
</organism>
<dbReference type="InterPro" id="IPR036388">
    <property type="entry name" value="WH-like_DNA-bd_sf"/>
</dbReference>
<dbReference type="PANTHER" id="PTHR43537">
    <property type="entry name" value="TRANSCRIPTIONAL REGULATOR, GNTR FAMILY"/>
    <property type="match status" value="1"/>
</dbReference>
<proteinExistence type="predicted"/>
<dbReference type="InterPro" id="IPR036390">
    <property type="entry name" value="WH_DNA-bd_sf"/>
</dbReference>
<keyword evidence="3" id="KW-0804">Transcription</keyword>
<comment type="caution">
    <text evidence="5">The sequence shown here is derived from an EMBL/GenBank/DDBJ whole genome shotgun (WGS) entry which is preliminary data.</text>
</comment>
<evidence type="ECO:0000259" key="4">
    <source>
        <dbReference type="PROSITE" id="PS50949"/>
    </source>
</evidence>
<keyword evidence="1" id="KW-0805">Transcription regulation</keyword>
<sequence length="221" mass="25056">MTAENQTNYEVAYTSLKRDILAGSYRPGVSISIGDVEKRLGMSRTPIRVALQRLSEEKLLEVLPRQGFRVPLISRKELADVQEVLAGLELLAIDCIHERCSKEDLQPLVDAVKKMQTANEAEDLRLWSEADAEFHEVLLELSGNDVLFKCANQFLEQMWRVRTLTRMLRPTPVKSTEAHAALVDALLAKDLPLARSIHSQQRRRSAGEIDEIIERLETNLI</sequence>
<dbReference type="Pfam" id="PF07729">
    <property type="entry name" value="FCD"/>
    <property type="match status" value="1"/>
</dbReference>
<dbReference type="Gene3D" id="1.10.10.10">
    <property type="entry name" value="Winged helix-like DNA-binding domain superfamily/Winged helix DNA-binding domain"/>
    <property type="match status" value="1"/>
</dbReference>
<name>A0ABS7GSM3_9HYPH</name>
<dbReference type="RefSeq" id="WP_220333833.1">
    <property type="nucleotide sequence ID" value="NZ_JAEUAK010000003.1"/>
</dbReference>
<evidence type="ECO:0000313" key="5">
    <source>
        <dbReference type="EMBL" id="MBW9052375.1"/>
    </source>
</evidence>
<gene>
    <name evidence="5" type="ORF">JNB85_08100</name>
</gene>
<dbReference type="Proteomes" id="UP000717752">
    <property type="component" value="Unassembled WGS sequence"/>
</dbReference>
<evidence type="ECO:0000256" key="1">
    <source>
        <dbReference type="ARBA" id="ARBA00023015"/>
    </source>
</evidence>
<evidence type="ECO:0000256" key="2">
    <source>
        <dbReference type="ARBA" id="ARBA00023125"/>
    </source>
</evidence>
<protein>
    <submittedName>
        <fullName evidence="5">GntR family transcriptional regulator</fullName>
    </submittedName>
</protein>